<accession>A0A8G2F823</accession>
<dbReference type="Pfam" id="PF03313">
    <property type="entry name" value="SDH_alpha"/>
    <property type="match status" value="1"/>
</dbReference>
<keyword evidence="8" id="KW-0408">Iron</keyword>
<evidence type="ECO:0000256" key="5">
    <source>
        <dbReference type="ARBA" id="ARBA00022432"/>
    </source>
</evidence>
<dbReference type="InterPro" id="IPR005131">
    <property type="entry name" value="Ser_deHydtase_bsu"/>
</dbReference>
<evidence type="ECO:0000259" key="12">
    <source>
        <dbReference type="Pfam" id="PF03313"/>
    </source>
</evidence>
<comment type="similarity">
    <text evidence="3">Belongs to the iron-sulfur dependent L-serine dehydratase family.</text>
</comment>
<organism evidence="14 15">
    <name type="scientific">Halodesulfovibrio aestuarii</name>
    <dbReference type="NCBI Taxonomy" id="126333"/>
    <lineage>
        <taxon>Bacteria</taxon>
        <taxon>Pseudomonadati</taxon>
        <taxon>Thermodesulfobacteriota</taxon>
        <taxon>Desulfovibrionia</taxon>
        <taxon>Desulfovibrionales</taxon>
        <taxon>Desulfovibrionaceae</taxon>
        <taxon>Halodesulfovibrio</taxon>
    </lineage>
</organism>
<gene>
    <name evidence="14" type="ORF">SAMN05660830_01901</name>
</gene>
<dbReference type="GO" id="GO:0046872">
    <property type="term" value="F:metal ion binding"/>
    <property type="evidence" value="ECO:0007669"/>
    <property type="project" value="UniProtKB-KW"/>
</dbReference>
<evidence type="ECO:0000256" key="7">
    <source>
        <dbReference type="ARBA" id="ARBA00022723"/>
    </source>
</evidence>
<evidence type="ECO:0000256" key="9">
    <source>
        <dbReference type="ARBA" id="ARBA00023014"/>
    </source>
</evidence>
<dbReference type="PANTHER" id="PTHR30182">
    <property type="entry name" value="L-SERINE DEHYDRATASE"/>
    <property type="match status" value="1"/>
</dbReference>
<evidence type="ECO:0000313" key="14">
    <source>
        <dbReference type="EMBL" id="SHJ24101.1"/>
    </source>
</evidence>
<dbReference type="GO" id="GO:0051539">
    <property type="term" value="F:4 iron, 4 sulfur cluster binding"/>
    <property type="evidence" value="ECO:0007669"/>
    <property type="project" value="UniProtKB-KW"/>
</dbReference>
<evidence type="ECO:0000313" key="15">
    <source>
        <dbReference type="Proteomes" id="UP000184001"/>
    </source>
</evidence>
<proteinExistence type="inferred from homology"/>
<feature type="domain" description="Serine dehydratase-like alpha subunit" evidence="12">
    <location>
        <begin position="264"/>
        <end position="524"/>
    </location>
</feature>
<dbReference type="AlphaFoldDB" id="A0A8G2F823"/>
<feature type="domain" description="Serine dehydratase beta chain" evidence="13">
    <location>
        <begin position="17"/>
        <end position="87"/>
    </location>
</feature>
<dbReference type="EMBL" id="FQZR01000004">
    <property type="protein sequence ID" value="SHJ24101.1"/>
    <property type="molecule type" value="Genomic_DNA"/>
</dbReference>
<comment type="catalytic activity">
    <reaction evidence="11">
        <text>L-serine = pyruvate + NH4(+)</text>
        <dbReference type="Rhea" id="RHEA:19169"/>
        <dbReference type="ChEBI" id="CHEBI:15361"/>
        <dbReference type="ChEBI" id="CHEBI:28938"/>
        <dbReference type="ChEBI" id="CHEBI:33384"/>
        <dbReference type="EC" id="4.3.1.17"/>
    </reaction>
</comment>
<comment type="caution">
    <text evidence="14">The sequence shown here is derived from an EMBL/GenBank/DDBJ whole genome shotgun (WGS) entry which is preliminary data.</text>
</comment>
<reference evidence="14 15" key="1">
    <citation type="submission" date="2016-11" db="EMBL/GenBank/DDBJ databases">
        <authorList>
            <person name="Varghese N."/>
            <person name="Submissions S."/>
        </authorList>
    </citation>
    <scope>NUCLEOTIDE SEQUENCE [LARGE SCALE GENOMIC DNA]</scope>
    <source>
        <strain evidence="14 15">DSM 17919</strain>
    </source>
</reference>
<name>A0A8G2F823_9BACT</name>
<dbReference type="Gene3D" id="3.30.1330.90">
    <property type="entry name" value="D-3-phosphoglycerate dehydrogenase, domain 3"/>
    <property type="match status" value="1"/>
</dbReference>
<evidence type="ECO:0000256" key="3">
    <source>
        <dbReference type="ARBA" id="ARBA00008636"/>
    </source>
</evidence>
<evidence type="ECO:0000256" key="10">
    <source>
        <dbReference type="ARBA" id="ARBA00023239"/>
    </source>
</evidence>
<dbReference type="SUPFAM" id="SSF143548">
    <property type="entry name" value="Serine metabolism enzymes domain"/>
    <property type="match status" value="1"/>
</dbReference>
<sequence length="544" mass="57202">MSKLPSSIFNEVIGPVMTGPSSSHTAAPSRIGNLARQLAGGKLSRVRVTFEASGSFSTTYRGQKSDQGLAAGLMGMVPQDPRLSNALELIKKAGVDLVFEIKEFEAEHPNVMLLDIMDEYGVSVLVKALSTGGGRIELNGINGCPVYMAGDYHELVILLSERVSLSLEQLCSRIELFLTRATVEVHGSTVSDNGEKNDEWRGVIVIHLRQKLSSAQLEYVTGLCGNAGIREVAPVMPVLASATCKVPFTRAEKLLEWCAEHDNAPLWEAAAKYEAARGNVDEVEVLHMMEEIAQTMETAIATGLTGRFAMKGFLKPTAGELQHAVDQGKFIPTGMLDMATVMAVAVMELNSAMGCVVAAPTAGSCGVLPAAVFSALDELGVPQDFRIEFAAKALLSAGLIGVFISEQSTFATEVCGCQAECGSAASMAAAALVNMAGGSAQAACDAAALAMQNSLGLTCDPVAEQVEVPCIGRNVGAVSNAVSSANLAMHGFKGNLPLDDVICAMWEVGNALPETLRCTGKGGLCITPSGVRIKEEVDRIRFAS</sequence>
<dbReference type="Pfam" id="PF03315">
    <property type="entry name" value="SDH_beta"/>
    <property type="match status" value="1"/>
</dbReference>
<dbReference type="RefSeq" id="WP_026364615.1">
    <property type="nucleotide sequence ID" value="NZ_CP192219.1"/>
</dbReference>
<evidence type="ECO:0000256" key="8">
    <source>
        <dbReference type="ARBA" id="ARBA00023004"/>
    </source>
</evidence>
<comment type="cofactor">
    <cofactor evidence="1">
        <name>[4Fe-4S] cluster</name>
        <dbReference type="ChEBI" id="CHEBI:49883"/>
    </cofactor>
</comment>
<protein>
    <recommendedName>
        <fullName evidence="4">L-serine ammonia-lyase</fullName>
        <ecNumber evidence="4">4.3.1.17</ecNumber>
    </recommendedName>
</protein>
<dbReference type="EC" id="4.3.1.17" evidence="4"/>
<evidence type="ECO:0000256" key="1">
    <source>
        <dbReference type="ARBA" id="ARBA00001966"/>
    </source>
</evidence>
<evidence type="ECO:0000256" key="2">
    <source>
        <dbReference type="ARBA" id="ARBA00004742"/>
    </source>
</evidence>
<keyword evidence="9" id="KW-0411">Iron-sulfur</keyword>
<dbReference type="InterPro" id="IPR005130">
    <property type="entry name" value="Ser_deHydtase-like_asu"/>
</dbReference>
<evidence type="ECO:0000256" key="11">
    <source>
        <dbReference type="ARBA" id="ARBA00049406"/>
    </source>
</evidence>
<keyword evidence="10" id="KW-0456">Lyase</keyword>
<dbReference type="GO" id="GO:0003941">
    <property type="term" value="F:L-serine ammonia-lyase activity"/>
    <property type="evidence" value="ECO:0007669"/>
    <property type="project" value="UniProtKB-EC"/>
</dbReference>
<keyword evidence="7" id="KW-0479">Metal-binding</keyword>
<keyword evidence="5" id="KW-0312">Gluconeogenesis</keyword>
<evidence type="ECO:0000259" key="13">
    <source>
        <dbReference type="Pfam" id="PF03315"/>
    </source>
</evidence>
<evidence type="ECO:0000256" key="4">
    <source>
        <dbReference type="ARBA" id="ARBA00012093"/>
    </source>
</evidence>
<dbReference type="InterPro" id="IPR051318">
    <property type="entry name" value="Fe-S_L-Ser"/>
</dbReference>
<evidence type="ECO:0000256" key="6">
    <source>
        <dbReference type="ARBA" id="ARBA00022485"/>
    </source>
</evidence>
<dbReference type="InterPro" id="IPR029009">
    <property type="entry name" value="ASB_dom_sf"/>
</dbReference>
<dbReference type="GO" id="GO:0006094">
    <property type="term" value="P:gluconeogenesis"/>
    <property type="evidence" value="ECO:0007669"/>
    <property type="project" value="UniProtKB-KW"/>
</dbReference>
<keyword evidence="6" id="KW-0004">4Fe-4S</keyword>
<comment type="pathway">
    <text evidence="2">Carbohydrate biosynthesis; gluconeogenesis.</text>
</comment>
<dbReference type="PANTHER" id="PTHR30182:SF1">
    <property type="entry name" value="L-SERINE DEHYDRATASE 1"/>
    <property type="match status" value="1"/>
</dbReference>
<dbReference type="Proteomes" id="UP000184001">
    <property type="component" value="Unassembled WGS sequence"/>
</dbReference>